<proteinExistence type="predicted"/>
<dbReference type="InterPro" id="IPR009922">
    <property type="entry name" value="DUF1457"/>
</dbReference>
<reference evidence="1" key="1">
    <citation type="journal article" date="2014" name="Int. J. Syst. Evol. Microbiol.">
        <title>Complete genome of a new Firmicutes species belonging to the dominant human colonic microbiota ('Ruminococcus bicirculans') reveals two chromosomes and a selective capacity to utilize plant glucans.</title>
        <authorList>
            <consortium name="NISC Comparative Sequencing Program"/>
            <person name="Wegmann U."/>
            <person name="Louis P."/>
            <person name="Goesmann A."/>
            <person name="Henrissat B."/>
            <person name="Duncan S.H."/>
            <person name="Flint H.J."/>
        </authorList>
    </citation>
    <scope>NUCLEOTIDE SEQUENCE</scope>
    <source>
        <strain evidence="1">NBRC 103408</strain>
    </source>
</reference>
<name>A0ABQ5U6T5_9PROT</name>
<dbReference type="Pfam" id="PF07310">
    <property type="entry name" value="PAS_5"/>
    <property type="match status" value="1"/>
</dbReference>
<dbReference type="EMBL" id="BSNF01000008">
    <property type="protein sequence ID" value="GLQ07017.1"/>
    <property type="molecule type" value="Genomic_DNA"/>
</dbReference>
<keyword evidence="2" id="KW-1185">Reference proteome</keyword>
<reference evidence="1" key="2">
    <citation type="submission" date="2023-01" db="EMBL/GenBank/DDBJ databases">
        <title>Draft genome sequence of Sneathiella chinensis strain NBRC 103408.</title>
        <authorList>
            <person name="Sun Q."/>
            <person name="Mori K."/>
        </authorList>
    </citation>
    <scope>NUCLEOTIDE SEQUENCE</scope>
    <source>
        <strain evidence="1">NBRC 103408</strain>
    </source>
</reference>
<dbReference type="Proteomes" id="UP001161409">
    <property type="component" value="Unassembled WGS sequence"/>
</dbReference>
<organism evidence="1 2">
    <name type="scientific">Sneathiella chinensis</name>
    <dbReference type="NCBI Taxonomy" id="349750"/>
    <lineage>
        <taxon>Bacteria</taxon>
        <taxon>Pseudomonadati</taxon>
        <taxon>Pseudomonadota</taxon>
        <taxon>Alphaproteobacteria</taxon>
        <taxon>Sneathiellales</taxon>
        <taxon>Sneathiellaceae</taxon>
        <taxon>Sneathiella</taxon>
    </lineage>
</organism>
<protein>
    <recommendedName>
        <fullName evidence="3">PAS domain-containing protein</fullName>
    </recommendedName>
</protein>
<sequence length="171" mass="19550">MESNISRADNFNLIKRETVQASDDFAMESTRLFFDWWHSFLPDLPRRSDFDILEHRYLIQHVYVIQVLGPGDYLYRLNGEKVIGMVGKSMRLTPFSLTSPQVEDQLLARYMDRICTARHAMRCRGNLAFAGRGFSNFESVDCPFTDETGTITHIIGVMKTIPQDRAAPPAG</sequence>
<gene>
    <name evidence="1" type="ORF">GCM10007924_22380</name>
</gene>
<evidence type="ECO:0008006" key="3">
    <source>
        <dbReference type="Google" id="ProtNLM"/>
    </source>
</evidence>
<evidence type="ECO:0000313" key="2">
    <source>
        <dbReference type="Proteomes" id="UP001161409"/>
    </source>
</evidence>
<dbReference type="RefSeq" id="WP_169561103.1">
    <property type="nucleotide sequence ID" value="NZ_BSNF01000008.1"/>
</dbReference>
<evidence type="ECO:0000313" key="1">
    <source>
        <dbReference type="EMBL" id="GLQ07017.1"/>
    </source>
</evidence>
<accession>A0ABQ5U6T5</accession>
<comment type="caution">
    <text evidence="1">The sequence shown here is derived from an EMBL/GenBank/DDBJ whole genome shotgun (WGS) entry which is preliminary data.</text>
</comment>